<dbReference type="PANTHER" id="PTHR30619">
    <property type="entry name" value="DNA INTERNALIZATION/COMPETENCE PROTEIN COMEC/REC2"/>
    <property type="match status" value="1"/>
</dbReference>
<dbReference type="CDD" id="cd07731">
    <property type="entry name" value="ComA-like_MBL-fold"/>
    <property type="match status" value="1"/>
</dbReference>
<sequence length="289" mass="31162">MNHLREYWRRYLFLGLTVAAVFVWASVFALEAGDGRLTLSVFDVGQGDAIFIDAGNGNQALIDGGPDGAVLAKIGGVMPFWDRTIELVALTHPHADHLDGLIPVLERYDIGMVVESGVNHSIPEYDTWHTLIRERGIPLHIAKAGERIRLSPDAALEALAPLRDFTGTSAPVHDAMVVLRLVNRNAAALLTGDAEDEVEREMLRSGASVAADVLKVGHHGSKTSTSDAFLEAVRPNIAVISVGAKNRYGHPFQLVLDRLGRAGVRILRTDRDGDVVFVSNGVAFVPAAP</sequence>
<accession>A0A1G2L9K8</accession>
<evidence type="ECO:0000313" key="2">
    <source>
        <dbReference type="EMBL" id="OHA08315.1"/>
    </source>
</evidence>
<feature type="domain" description="Metallo-beta-lactamase" evidence="1">
    <location>
        <begin position="43"/>
        <end position="243"/>
    </location>
</feature>
<dbReference type="Pfam" id="PF00753">
    <property type="entry name" value="Lactamase_B"/>
    <property type="match status" value="1"/>
</dbReference>
<proteinExistence type="predicted"/>
<dbReference type="InterPro" id="IPR035681">
    <property type="entry name" value="ComA-like_MBL"/>
</dbReference>
<organism evidence="2 3">
    <name type="scientific">Candidatus Sungbacteria bacterium RIFCSPLOWO2_01_FULL_60_25</name>
    <dbReference type="NCBI Taxonomy" id="1802281"/>
    <lineage>
        <taxon>Bacteria</taxon>
        <taxon>Candidatus Sungiibacteriota</taxon>
    </lineage>
</organism>
<evidence type="ECO:0000259" key="1">
    <source>
        <dbReference type="Pfam" id="PF00753"/>
    </source>
</evidence>
<dbReference type="InterPro" id="IPR052159">
    <property type="entry name" value="Competence_DNA_uptake"/>
</dbReference>
<dbReference type="PANTHER" id="PTHR30619:SF1">
    <property type="entry name" value="RECOMBINATION PROTEIN 2"/>
    <property type="match status" value="1"/>
</dbReference>
<dbReference type="SUPFAM" id="SSF56281">
    <property type="entry name" value="Metallo-hydrolase/oxidoreductase"/>
    <property type="match status" value="1"/>
</dbReference>
<dbReference type="InterPro" id="IPR036866">
    <property type="entry name" value="RibonucZ/Hydroxyglut_hydro"/>
</dbReference>
<dbReference type="EMBL" id="MHQT01000043">
    <property type="protein sequence ID" value="OHA08315.1"/>
    <property type="molecule type" value="Genomic_DNA"/>
</dbReference>
<gene>
    <name evidence="2" type="ORF">A3A44_02400</name>
</gene>
<name>A0A1G2L9K8_9BACT</name>
<dbReference type="STRING" id="1802281.A3A44_02400"/>
<dbReference type="Gene3D" id="3.60.15.10">
    <property type="entry name" value="Ribonuclease Z/Hydroxyacylglutathione hydrolase-like"/>
    <property type="match status" value="1"/>
</dbReference>
<comment type="caution">
    <text evidence="2">The sequence shown here is derived from an EMBL/GenBank/DDBJ whole genome shotgun (WGS) entry which is preliminary data.</text>
</comment>
<dbReference type="InterPro" id="IPR001279">
    <property type="entry name" value="Metallo-B-lactamas"/>
</dbReference>
<evidence type="ECO:0000313" key="3">
    <source>
        <dbReference type="Proteomes" id="UP000178977"/>
    </source>
</evidence>
<protein>
    <recommendedName>
        <fullName evidence="1">Metallo-beta-lactamase domain-containing protein</fullName>
    </recommendedName>
</protein>
<dbReference type="AlphaFoldDB" id="A0A1G2L9K8"/>
<dbReference type="Proteomes" id="UP000178977">
    <property type="component" value="Unassembled WGS sequence"/>
</dbReference>
<reference evidence="2 3" key="1">
    <citation type="journal article" date="2016" name="Nat. Commun.">
        <title>Thousands of microbial genomes shed light on interconnected biogeochemical processes in an aquifer system.</title>
        <authorList>
            <person name="Anantharaman K."/>
            <person name="Brown C.T."/>
            <person name="Hug L.A."/>
            <person name="Sharon I."/>
            <person name="Castelle C.J."/>
            <person name="Probst A.J."/>
            <person name="Thomas B.C."/>
            <person name="Singh A."/>
            <person name="Wilkins M.J."/>
            <person name="Karaoz U."/>
            <person name="Brodie E.L."/>
            <person name="Williams K.H."/>
            <person name="Hubbard S.S."/>
            <person name="Banfield J.F."/>
        </authorList>
    </citation>
    <scope>NUCLEOTIDE SEQUENCE [LARGE SCALE GENOMIC DNA]</scope>
</reference>